<name>A0AAV7GI36_DENCH</name>
<evidence type="ECO:0008006" key="3">
    <source>
        <dbReference type="Google" id="ProtNLM"/>
    </source>
</evidence>
<keyword evidence="2" id="KW-1185">Reference proteome</keyword>
<protein>
    <recommendedName>
        <fullName evidence="3">Ribosomal protein L33</fullName>
    </recommendedName>
</protein>
<organism evidence="1 2">
    <name type="scientific">Dendrobium chrysotoxum</name>
    <name type="common">Orchid</name>
    <dbReference type="NCBI Taxonomy" id="161865"/>
    <lineage>
        <taxon>Eukaryota</taxon>
        <taxon>Viridiplantae</taxon>
        <taxon>Streptophyta</taxon>
        <taxon>Embryophyta</taxon>
        <taxon>Tracheophyta</taxon>
        <taxon>Spermatophyta</taxon>
        <taxon>Magnoliopsida</taxon>
        <taxon>Liliopsida</taxon>
        <taxon>Asparagales</taxon>
        <taxon>Orchidaceae</taxon>
        <taxon>Epidendroideae</taxon>
        <taxon>Malaxideae</taxon>
        <taxon>Dendrobiinae</taxon>
        <taxon>Dendrobium</taxon>
    </lineage>
</organism>
<dbReference type="AlphaFoldDB" id="A0AAV7GI36"/>
<dbReference type="EMBL" id="JAGFBR010000009">
    <property type="protein sequence ID" value="KAH0461429.1"/>
    <property type="molecule type" value="Genomic_DNA"/>
</dbReference>
<accession>A0AAV7GI36</accession>
<sequence>MTFNKEQEKVTVTGNFESSIFVKKLRKSEKHAELYQLPKLPIYTTEGQQNPFIQKQKTRKYNFCRRG</sequence>
<evidence type="ECO:0000313" key="2">
    <source>
        <dbReference type="Proteomes" id="UP000775213"/>
    </source>
</evidence>
<dbReference type="Proteomes" id="UP000775213">
    <property type="component" value="Unassembled WGS sequence"/>
</dbReference>
<reference evidence="1 2" key="1">
    <citation type="journal article" date="2021" name="Hortic Res">
        <title>Chromosome-scale assembly of the Dendrobium chrysotoxum genome enhances the understanding of orchid evolution.</title>
        <authorList>
            <person name="Zhang Y."/>
            <person name="Zhang G.Q."/>
            <person name="Zhang D."/>
            <person name="Liu X.D."/>
            <person name="Xu X.Y."/>
            <person name="Sun W.H."/>
            <person name="Yu X."/>
            <person name="Zhu X."/>
            <person name="Wang Z.W."/>
            <person name="Zhao X."/>
            <person name="Zhong W.Y."/>
            <person name="Chen H."/>
            <person name="Yin W.L."/>
            <person name="Huang T."/>
            <person name="Niu S.C."/>
            <person name="Liu Z.J."/>
        </authorList>
    </citation>
    <scope>NUCLEOTIDE SEQUENCE [LARGE SCALE GENOMIC DNA]</scope>
    <source>
        <strain evidence="1">Lindl</strain>
    </source>
</reference>
<proteinExistence type="predicted"/>
<gene>
    <name evidence="1" type="ORF">IEQ34_009004</name>
</gene>
<evidence type="ECO:0000313" key="1">
    <source>
        <dbReference type="EMBL" id="KAH0461429.1"/>
    </source>
</evidence>
<comment type="caution">
    <text evidence="1">The sequence shown here is derived from an EMBL/GenBank/DDBJ whole genome shotgun (WGS) entry which is preliminary data.</text>
</comment>